<dbReference type="PANTHER" id="PTHR30126">
    <property type="entry name" value="HTH-TYPE TRANSCRIPTIONAL REGULATOR"/>
    <property type="match status" value="1"/>
</dbReference>
<dbReference type="InterPro" id="IPR005119">
    <property type="entry name" value="LysR_subst-bd"/>
</dbReference>
<organism evidence="6 7">
    <name type="scientific">Rhizobium oryzicola</name>
    <dbReference type="NCBI Taxonomy" id="1232668"/>
    <lineage>
        <taxon>Bacteria</taxon>
        <taxon>Pseudomonadati</taxon>
        <taxon>Pseudomonadota</taxon>
        <taxon>Alphaproteobacteria</taxon>
        <taxon>Hyphomicrobiales</taxon>
        <taxon>Rhizobiaceae</taxon>
        <taxon>Rhizobium/Agrobacterium group</taxon>
        <taxon>Rhizobium</taxon>
    </lineage>
</organism>
<dbReference type="PRINTS" id="PR00039">
    <property type="entry name" value="HTHLYSR"/>
</dbReference>
<keyword evidence="7" id="KW-1185">Reference proteome</keyword>
<dbReference type="InterPro" id="IPR036390">
    <property type="entry name" value="WH_DNA-bd_sf"/>
</dbReference>
<gene>
    <name evidence="6" type="ORF">Q2T52_08780</name>
</gene>
<evidence type="ECO:0000313" key="6">
    <source>
        <dbReference type="EMBL" id="MDO1582190.1"/>
    </source>
</evidence>
<evidence type="ECO:0000313" key="7">
    <source>
        <dbReference type="Proteomes" id="UP001169006"/>
    </source>
</evidence>
<keyword evidence="3" id="KW-0238">DNA-binding</keyword>
<dbReference type="RefSeq" id="WP_302076330.1">
    <property type="nucleotide sequence ID" value="NZ_JAUKWQ010000002.1"/>
</dbReference>
<feature type="domain" description="HTH lysR-type" evidence="5">
    <location>
        <begin position="1"/>
        <end position="58"/>
    </location>
</feature>
<dbReference type="Proteomes" id="UP001169006">
    <property type="component" value="Unassembled WGS sequence"/>
</dbReference>
<keyword evidence="2" id="KW-0805">Transcription regulation</keyword>
<dbReference type="InterPro" id="IPR036388">
    <property type="entry name" value="WH-like_DNA-bd_sf"/>
</dbReference>
<dbReference type="SUPFAM" id="SSF53850">
    <property type="entry name" value="Periplasmic binding protein-like II"/>
    <property type="match status" value="1"/>
</dbReference>
<dbReference type="Pfam" id="PF00126">
    <property type="entry name" value="HTH_1"/>
    <property type="match status" value="1"/>
</dbReference>
<dbReference type="Pfam" id="PF03466">
    <property type="entry name" value="LysR_substrate"/>
    <property type="match status" value="1"/>
</dbReference>
<dbReference type="CDD" id="cd08420">
    <property type="entry name" value="PBP2_CysL_like"/>
    <property type="match status" value="1"/>
</dbReference>
<comment type="similarity">
    <text evidence="1">Belongs to the LysR transcriptional regulatory family.</text>
</comment>
<protein>
    <submittedName>
        <fullName evidence="6">LysR substrate-binding domain-containing protein</fullName>
    </submittedName>
</protein>
<reference evidence="6" key="2">
    <citation type="submission" date="2023-07" db="EMBL/GenBank/DDBJ databases">
        <authorList>
            <person name="Sun H."/>
        </authorList>
    </citation>
    <scope>NUCLEOTIDE SEQUENCE</scope>
    <source>
        <strain evidence="6">05753</strain>
    </source>
</reference>
<dbReference type="PANTHER" id="PTHR30126:SF39">
    <property type="entry name" value="HTH-TYPE TRANSCRIPTIONAL REGULATOR CYSL"/>
    <property type="match status" value="1"/>
</dbReference>
<keyword evidence="4" id="KW-0804">Transcription</keyword>
<dbReference type="SUPFAM" id="SSF46785">
    <property type="entry name" value="Winged helix' DNA-binding domain"/>
    <property type="match status" value="1"/>
</dbReference>
<dbReference type="InterPro" id="IPR000847">
    <property type="entry name" value="LysR_HTH_N"/>
</dbReference>
<dbReference type="Gene3D" id="3.40.190.290">
    <property type="match status" value="1"/>
</dbReference>
<name>A0ABT8SUS4_9HYPH</name>
<dbReference type="PROSITE" id="PS50931">
    <property type="entry name" value="HTH_LYSR"/>
    <property type="match status" value="1"/>
</dbReference>
<sequence>MTLEQLRIFLAVAEKSHVTRAAEQLNLTQSSVSAAVAALEERYGVKLFNRVGRGIELTEAGRLFVPEARAVLEKAAGAARLLKDLSGAPSGHLAIHASQTVASYWLPSRLMAYHERHPQVDVAMSVGNTKLVAGAVLGGQADLGVVEGRVNEPALSVTKVGEDRLVLVVGRRHRWGKGEGLAPFDLLETGWILREAGSGTRAALEEELRRLGIAPSELQVVLELPSNEAVIAAVEAGTSAAVLSLRAVEAHLAQGRLVMPDFPMPTRPFFLLTHRERHVTRAMRAMMDVLGEG</sequence>
<accession>A0ABT8SUS4</accession>
<dbReference type="EMBL" id="JAUKWQ010000002">
    <property type="protein sequence ID" value="MDO1582190.1"/>
    <property type="molecule type" value="Genomic_DNA"/>
</dbReference>
<evidence type="ECO:0000256" key="1">
    <source>
        <dbReference type="ARBA" id="ARBA00009437"/>
    </source>
</evidence>
<evidence type="ECO:0000256" key="3">
    <source>
        <dbReference type="ARBA" id="ARBA00023125"/>
    </source>
</evidence>
<reference evidence="6" key="1">
    <citation type="journal article" date="2015" name="Int. J. Syst. Evol. Microbiol.">
        <title>Rhizobium oryzicola sp. nov., potential plant-growth-promoting endophytic bacteria isolated from rice roots.</title>
        <authorList>
            <person name="Zhang X.X."/>
            <person name="Gao J.S."/>
            <person name="Cao Y.H."/>
            <person name="Sheirdil R.A."/>
            <person name="Wang X.C."/>
            <person name="Zhang L."/>
        </authorList>
    </citation>
    <scope>NUCLEOTIDE SEQUENCE</scope>
    <source>
        <strain evidence="6">05753</strain>
    </source>
</reference>
<dbReference type="Gene3D" id="1.10.10.10">
    <property type="entry name" value="Winged helix-like DNA-binding domain superfamily/Winged helix DNA-binding domain"/>
    <property type="match status" value="1"/>
</dbReference>
<comment type="caution">
    <text evidence="6">The sequence shown here is derived from an EMBL/GenBank/DDBJ whole genome shotgun (WGS) entry which is preliminary data.</text>
</comment>
<evidence type="ECO:0000256" key="4">
    <source>
        <dbReference type="ARBA" id="ARBA00023163"/>
    </source>
</evidence>
<proteinExistence type="inferred from homology"/>
<evidence type="ECO:0000256" key="2">
    <source>
        <dbReference type="ARBA" id="ARBA00023015"/>
    </source>
</evidence>
<evidence type="ECO:0000259" key="5">
    <source>
        <dbReference type="PROSITE" id="PS50931"/>
    </source>
</evidence>